<proteinExistence type="predicted"/>
<evidence type="ECO:0000256" key="5">
    <source>
        <dbReference type="ARBA" id="ARBA00023004"/>
    </source>
</evidence>
<dbReference type="CDD" id="cd21124">
    <property type="entry name" value="SPASM_CteB-like"/>
    <property type="match status" value="1"/>
</dbReference>
<evidence type="ECO:0000259" key="7">
    <source>
        <dbReference type="PROSITE" id="PS51918"/>
    </source>
</evidence>
<dbReference type="GO" id="GO:0016491">
    <property type="term" value="F:oxidoreductase activity"/>
    <property type="evidence" value="ECO:0007669"/>
    <property type="project" value="InterPro"/>
</dbReference>
<dbReference type="AlphaFoldDB" id="A0A7G8T8H4"/>
<dbReference type="InterPro" id="IPR047602">
    <property type="entry name" value="SPASM_CteB-like"/>
</dbReference>
<dbReference type="RefSeq" id="WP_187034980.1">
    <property type="nucleotide sequence ID" value="NZ_CP060286.1"/>
</dbReference>
<evidence type="ECO:0000256" key="6">
    <source>
        <dbReference type="ARBA" id="ARBA00023014"/>
    </source>
</evidence>
<dbReference type="GO" id="GO:0046872">
    <property type="term" value="F:metal ion binding"/>
    <property type="evidence" value="ECO:0007669"/>
    <property type="project" value="UniProtKB-KW"/>
</dbReference>
<protein>
    <submittedName>
        <fullName evidence="8">Thioether cross-link-forming SCIFF peptide maturase</fullName>
    </submittedName>
</protein>
<dbReference type="SFLD" id="SFLDG01067">
    <property type="entry name" value="SPASM/twitch_domain_containing"/>
    <property type="match status" value="1"/>
</dbReference>
<dbReference type="KEGG" id="cfem:HCR03_14540"/>
<dbReference type="GO" id="GO:0051539">
    <property type="term" value="F:4 iron, 4 sulfur cluster binding"/>
    <property type="evidence" value="ECO:0007669"/>
    <property type="project" value="UniProtKB-KW"/>
</dbReference>
<name>A0A7G8T8H4_9FIRM</name>
<dbReference type="InterPro" id="IPR058240">
    <property type="entry name" value="rSAM_sf"/>
</dbReference>
<organism evidence="8 9">
    <name type="scientific">Caproicibacter fermentans</name>
    <dbReference type="NCBI Taxonomy" id="2576756"/>
    <lineage>
        <taxon>Bacteria</taxon>
        <taxon>Bacillati</taxon>
        <taxon>Bacillota</taxon>
        <taxon>Clostridia</taxon>
        <taxon>Eubacteriales</taxon>
        <taxon>Acutalibacteraceae</taxon>
        <taxon>Caproicibacter</taxon>
    </lineage>
</organism>
<reference evidence="8 9" key="1">
    <citation type="submission" date="2020-08" db="EMBL/GenBank/DDBJ databases">
        <title>The isolate Caproiciproducens sp. 7D4C2 produces n-caproate at mildly acidic conditions from hexoses: genome and rBOX comparison with related strains and chain-elongating bacteria.</title>
        <authorList>
            <person name="Esquivel-Elizondo S."/>
            <person name="Bagci C."/>
            <person name="Temovska M."/>
            <person name="Jeon B.S."/>
            <person name="Bessarab I."/>
            <person name="Williams R.B.H."/>
            <person name="Huson D.H."/>
            <person name="Angenent L.T."/>
        </authorList>
    </citation>
    <scope>NUCLEOTIDE SEQUENCE [LARGE SCALE GENOMIC DNA]</scope>
    <source>
        <strain evidence="8 9">7D4C2</strain>
    </source>
</reference>
<dbReference type="NCBIfam" id="TIGR04085">
    <property type="entry name" value="rSAM_more_4Fe4S"/>
    <property type="match status" value="1"/>
</dbReference>
<dbReference type="InterPro" id="IPR023885">
    <property type="entry name" value="4Fe4S-binding_SPASM_dom"/>
</dbReference>
<dbReference type="CDD" id="cd01335">
    <property type="entry name" value="Radical_SAM"/>
    <property type="match status" value="1"/>
</dbReference>
<keyword evidence="5" id="KW-0408">Iron</keyword>
<dbReference type="PANTHER" id="PTHR43273:SF8">
    <property type="entry name" value="RADICAL SAM DOMAIN PROTEIN"/>
    <property type="match status" value="1"/>
</dbReference>
<keyword evidence="4" id="KW-0479">Metal-binding</keyword>
<dbReference type="InterPro" id="IPR024025">
    <property type="entry name" value="SCIFF_rSAM_maturase"/>
</dbReference>
<dbReference type="SUPFAM" id="SSF102114">
    <property type="entry name" value="Radical SAM enzymes"/>
    <property type="match status" value="1"/>
</dbReference>
<sequence length="453" mass="51462">MVHTYTQNSYHIAVDGNSGSIHVLNDLTYDILKDRQSLPPIEEIKSELSGKYRSEDITEAYEEIQTLINRDMLFSTEESLEEVANSKQMNTSVKSLCLHVAHDCNLRCEYCFASKGDYNSGRTLMSREVALKAVDYLVSHSTGRHYIEIDFFGGEPLMNFDVVKEVVAYGRKIEEEKDKRFYFTITTNGTLLNQERIDFINENMDNVVISIDGRKEVHDAVRHDRFGRGSYDKVMPAAQKLVAKRNGKSYFIRGTFTTKNKDFSKDVMHLADMGFKEISVEPVVGSGSNLYFTESDIPDLLEEYDNLAKQYIARIAANRAFRFYHFNIDIYGGPCIFKRIAACGAGYEYLAVSPDGKLFPCHQFVGHDDFAIGDIEHGITNTTLSDRFRKNNIFAKQKCRDCWAKLFCAGGCHANAYFTNGSIDQPNDLSCTLQKKRIECALMIQAWKADKGI</sequence>
<dbReference type="Pfam" id="PF13186">
    <property type="entry name" value="SPASM"/>
    <property type="match status" value="1"/>
</dbReference>
<gene>
    <name evidence="8" type="primary">scfB</name>
    <name evidence="8" type="ORF">HCR03_14540</name>
</gene>
<dbReference type="PROSITE" id="PS01305">
    <property type="entry name" value="MOAA_NIFB_PQQE"/>
    <property type="match status" value="1"/>
</dbReference>
<dbReference type="InterPro" id="IPR013785">
    <property type="entry name" value="Aldolase_TIM"/>
</dbReference>
<dbReference type="SFLD" id="SFLDS00029">
    <property type="entry name" value="Radical_SAM"/>
    <property type="match status" value="1"/>
</dbReference>
<dbReference type="PROSITE" id="PS51918">
    <property type="entry name" value="RADICAL_SAM"/>
    <property type="match status" value="1"/>
</dbReference>
<evidence type="ECO:0000313" key="8">
    <source>
        <dbReference type="EMBL" id="QNK39915.1"/>
    </source>
</evidence>
<evidence type="ECO:0000256" key="4">
    <source>
        <dbReference type="ARBA" id="ARBA00022723"/>
    </source>
</evidence>
<dbReference type="NCBIfam" id="TIGR03974">
    <property type="entry name" value="rSAM_six_Cys"/>
    <property type="match status" value="1"/>
</dbReference>
<dbReference type="InterPro" id="IPR000385">
    <property type="entry name" value="MoaA_NifB_PqqE_Fe-S-bd_CS"/>
</dbReference>
<keyword evidence="2" id="KW-0004">4Fe-4S</keyword>
<dbReference type="EMBL" id="CP060286">
    <property type="protein sequence ID" value="QNK39915.1"/>
    <property type="molecule type" value="Genomic_DNA"/>
</dbReference>
<dbReference type="InterPro" id="IPR007197">
    <property type="entry name" value="rSAM"/>
</dbReference>
<evidence type="ECO:0000256" key="2">
    <source>
        <dbReference type="ARBA" id="ARBA00022485"/>
    </source>
</evidence>
<comment type="cofactor">
    <cofactor evidence="1">
        <name>[4Fe-4S] cluster</name>
        <dbReference type="ChEBI" id="CHEBI:49883"/>
    </cofactor>
</comment>
<dbReference type="PANTHER" id="PTHR43273">
    <property type="entry name" value="ANAEROBIC SULFATASE-MATURATING ENZYME HOMOLOG ASLB-RELATED"/>
    <property type="match status" value="1"/>
</dbReference>
<dbReference type="SFLD" id="SFLDG01384">
    <property type="entry name" value="thioether_bond_formation_requi"/>
    <property type="match status" value="1"/>
</dbReference>
<keyword evidence="6" id="KW-0411">Iron-sulfur</keyword>
<keyword evidence="3" id="KW-0949">S-adenosyl-L-methionine</keyword>
<evidence type="ECO:0000256" key="3">
    <source>
        <dbReference type="ARBA" id="ARBA00022691"/>
    </source>
</evidence>
<accession>A0A7G8T8H4</accession>
<dbReference type="SFLD" id="SFLDG01386">
    <property type="entry name" value="main_SPASM_domain-containing"/>
    <property type="match status" value="1"/>
</dbReference>
<dbReference type="Proteomes" id="UP000515909">
    <property type="component" value="Chromosome"/>
</dbReference>
<evidence type="ECO:0000256" key="1">
    <source>
        <dbReference type="ARBA" id="ARBA00001966"/>
    </source>
</evidence>
<dbReference type="InterPro" id="IPR023867">
    <property type="entry name" value="Sulphatase_maturase_rSAM"/>
</dbReference>
<dbReference type="Pfam" id="PF04055">
    <property type="entry name" value="Radical_SAM"/>
    <property type="match status" value="1"/>
</dbReference>
<feature type="domain" description="Radical SAM core" evidence="7">
    <location>
        <begin position="90"/>
        <end position="322"/>
    </location>
</feature>
<dbReference type="Gene3D" id="3.20.20.70">
    <property type="entry name" value="Aldolase class I"/>
    <property type="match status" value="1"/>
</dbReference>
<evidence type="ECO:0000313" key="9">
    <source>
        <dbReference type="Proteomes" id="UP000515909"/>
    </source>
</evidence>